<keyword evidence="1" id="KW-0472">Membrane</keyword>
<reference evidence="2 3" key="1">
    <citation type="submission" date="2018-09" db="EMBL/GenBank/DDBJ databases">
        <title>Novel species of Cryobacterium.</title>
        <authorList>
            <person name="Liu Q."/>
            <person name="Xin Y.-H."/>
        </authorList>
    </citation>
    <scope>NUCLEOTIDE SEQUENCE [LARGE SCALE GENOMIC DNA]</scope>
    <source>
        <strain evidence="2 3">Hh39</strain>
    </source>
</reference>
<organism evidence="2 3">
    <name type="scientific">Cryobacterium melibiosiphilum</name>
    <dbReference type="NCBI Taxonomy" id="995039"/>
    <lineage>
        <taxon>Bacteria</taxon>
        <taxon>Bacillati</taxon>
        <taxon>Actinomycetota</taxon>
        <taxon>Actinomycetes</taxon>
        <taxon>Micrococcales</taxon>
        <taxon>Microbacteriaceae</taxon>
        <taxon>Cryobacterium</taxon>
    </lineage>
</organism>
<dbReference type="EMBL" id="QZVS01000077">
    <property type="protein sequence ID" value="RJT89108.1"/>
    <property type="molecule type" value="Genomic_DNA"/>
</dbReference>
<dbReference type="OrthoDB" id="5125407at2"/>
<evidence type="ECO:0000313" key="2">
    <source>
        <dbReference type="EMBL" id="RJT89108.1"/>
    </source>
</evidence>
<sequence>MGTVTGTLHRAPRYTNFMILGAILGVLSALVLTVIFPENAEFSRAQVFGFLLLAGVAGGVALGSVIALILDKVVGRRTTTVVADRLGRSESRADEAPGS</sequence>
<keyword evidence="1" id="KW-0812">Transmembrane</keyword>
<accession>A0A3A5MPN4</accession>
<evidence type="ECO:0000256" key="1">
    <source>
        <dbReference type="SAM" id="Phobius"/>
    </source>
</evidence>
<feature type="transmembrane region" description="Helical" evidence="1">
    <location>
        <begin position="17"/>
        <end position="36"/>
    </location>
</feature>
<dbReference type="Proteomes" id="UP000272015">
    <property type="component" value="Unassembled WGS sequence"/>
</dbReference>
<dbReference type="AlphaFoldDB" id="A0A3A5MPN4"/>
<gene>
    <name evidence="2" type="ORF">D6T64_08175</name>
</gene>
<name>A0A3A5MPN4_9MICO</name>
<keyword evidence="3" id="KW-1185">Reference proteome</keyword>
<evidence type="ECO:0008006" key="4">
    <source>
        <dbReference type="Google" id="ProtNLM"/>
    </source>
</evidence>
<comment type="caution">
    <text evidence="2">The sequence shown here is derived from an EMBL/GenBank/DDBJ whole genome shotgun (WGS) entry which is preliminary data.</text>
</comment>
<proteinExistence type="predicted"/>
<protein>
    <recommendedName>
        <fullName evidence="4">Potassium transporter Trk</fullName>
    </recommendedName>
</protein>
<keyword evidence="1" id="KW-1133">Transmembrane helix</keyword>
<feature type="transmembrane region" description="Helical" evidence="1">
    <location>
        <begin position="48"/>
        <end position="70"/>
    </location>
</feature>
<evidence type="ECO:0000313" key="3">
    <source>
        <dbReference type="Proteomes" id="UP000272015"/>
    </source>
</evidence>